<dbReference type="Proteomes" id="UP000018211">
    <property type="component" value="Unassembled WGS sequence"/>
</dbReference>
<dbReference type="GeneID" id="97539873"/>
<evidence type="ECO:0000313" key="2">
    <source>
        <dbReference type="Proteomes" id="UP000018211"/>
    </source>
</evidence>
<reference evidence="1 2" key="1">
    <citation type="journal article" date="2013" name="ISME J.">
        <title>Comparative genomics of pathogenic lineages of Vibrio nigripulchritudo identifies virulence-associated traits.</title>
        <authorList>
            <person name="Goudenege D."/>
            <person name="Labreuche Y."/>
            <person name="Krin E."/>
            <person name="Ansquer D."/>
            <person name="Mangenot S."/>
            <person name="Calteau A."/>
            <person name="Medigue C."/>
            <person name="Mazel D."/>
            <person name="Polz M.F."/>
            <person name="Le Roux F."/>
        </authorList>
    </citation>
    <scope>NUCLEOTIDE SEQUENCE [LARGE SCALE GENOMIC DNA]</scope>
    <source>
        <strain evidence="1 2">SOn1</strain>
    </source>
</reference>
<proteinExistence type="predicted"/>
<dbReference type="AlphaFoldDB" id="A0AAV2VPH5"/>
<evidence type="ECO:0008006" key="3">
    <source>
        <dbReference type="Google" id="ProtNLM"/>
    </source>
</evidence>
<dbReference type="RefSeq" id="WP_004398400.1">
    <property type="nucleotide sequence ID" value="NZ_LK391965.1"/>
</dbReference>
<sequence>MKDINSPPDQDNSAFNAANQSVAQSSAIALADATDNLRNLNTLSTTAIGTALSQMLETGDTKYFEIIDQAQRVVTNGAENFGVVGEKVATVLQDQAQ</sequence>
<gene>
    <name evidence="1" type="ORF">VIBNISOn1_1750042</name>
</gene>
<organism evidence="1 2">
    <name type="scientific">Vibrio nigripulchritudo SOn1</name>
    <dbReference type="NCBI Taxonomy" id="1238450"/>
    <lineage>
        <taxon>Bacteria</taxon>
        <taxon>Pseudomonadati</taxon>
        <taxon>Pseudomonadota</taxon>
        <taxon>Gammaproteobacteria</taxon>
        <taxon>Vibrionales</taxon>
        <taxon>Vibrionaceae</taxon>
        <taxon>Vibrio</taxon>
    </lineage>
</organism>
<accession>A0AAV2VPH5</accession>
<dbReference type="EMBL" id="CAOF01000085">
    <property type="protein sequence ID" value="CCO46368.1"/>
    <property type="molecule type" value="Genomic_DNA"/>
</dbReference>
<comment type="caution">
    <text evidence="1">The sequence shown here is derived from an EMBL/GenBank/DDBJ whole genome shotgun (WGS) entry which is preliminary data.</text>
</comment>
<name>A0AAV2VPH5_9VIBR</name>
<protein>
    <recommendedName>
        <fullName evidence="3">Killing trait</fullName>
    </recommendedName>
</protein>
<evidence type="ECO:0000313" key="1">
    <source>
        <dbReference type="EMBL" id="CCO46368.1"/>
    </source>
</evidence>